<dbReference type="PANTHER" id="PTHR28265">
    <property type="entry name" value="MAINTENANCE OF TELOMERE CAPPING PROTEIN 1"/>
    <property type="match status" value="1"/>
</dbReference>
<evidence type="ECO:0000313" key="2">
    <source>
        <dbReference type="EMBL" id="RDL32938.1"/>
    </source>
</evidence>
<dbReference type="PANTHER" id="PTHR28265:SF1">
    <property type="entry name" value="MAINTENANCE OF TELOMERE CAPPING PROTEIN 1"/>
    <property type="match status" value="1"/>
</dbReference>
<organism evidence="2 3">
    <name type="scientific">Venustampulla echinocandica</name>
    <dbReference type="NCBI Taxonomy" id="2656787"/>
    <lineage>
        <taxon>Eukaryota</taxon>
        <taxon>Fungi</taxon>
        <taxon>Dikarya</taxon>
        <taxon>Ascomycota</taxon>
        <taxon>Pezizomycotina</taxon>
        <taxon>Leotiomycetes</taxon>
        <taxon>Helotiales</taxon>
        <taxon>Pleuroascaceae</taxon>
        <taxon>Venustampulla</taxon>
    </lineage>
</organism>
<name>A0A370TE30_9HELO</name>
<feature type="compositionally biased region" description="Polar residues" evidence="1">
    <location>
        <begin position="111"/>
        <end position="126"/>
    </location>
</feature>
<dbReference type="EMBL" id="NPIC01000009">
    <property type="protein sequence ID" value="RDL32938.1"/>
    <property type="molecule type" value="Genomic_DNA"/>
</dbReference>
<accession>A0A370TE30</accession>
<comment type="caution">
    <text evidence="2">The sequence shown here is derived from an EMBL/GenBank/DDBJ whole genome shotgun (WGS) entry which is preliminary data.</text>
</comment>
<feature type="compositionally biased region" description="Low complexity" evidence="1">
    <location>
        <begin position="136"/>
        <end position="150"/>
    </location>
</feature>
<sequence>MATKKAKAPAAPTDDDLNALLEGLGDDDAKAAQATSKGASRPGPAAKAASSQEEQDLLAELENLGTQQPSSRPHTPRVQQVRRTTATPPPGSSRTSEEKAAAPASRKSADSTRSFHTSFTPSATSSEAQEAEKKAAAAQQPEKAAPEPAAGSGGGWWGGIFATASAAVKTAEAAVKEIQQNEEAKRWAEQVKGNVGALRGFGGELRSRALPTFTNILHTLAPPISSHERLQIHITHDFIGYPSLDPLIYSTFSRVMAQVEGGDLMVIQRGQESTARRNSEAGYTGGSGGWSDGPWWRQSNDHRDLGVVKGLVEGTKLVRVSAEAYATEHFNSSGGLELAAQRATEDLSESNPVRSSDIFLAVQAISHEAPQDLFQGPSPAAAEQEESSVVEDKDVPDELVSFAIYLHDPVHSITFYTISQPIPAQWIKWLDAPSPLTPASSTSPVNQKSGFFGREGDEYLGPNLPEEIAEIIESGGVDPREWISEWIEEILSLGVGVVAQRYVARRMGVGEGGIGRGKARMEEVLADGGGEAARAGLI</sequence>
<protein>
    <recommendedName>
        <fullName evidence="4">Maintenance of telomere capping protein 1</fullName>
    </recommendedName>
</protein>
<gene>
    <name evidence="2" type="ORF">BP5553_08377</name>
</gene>
<dbReference type="InterPro" id="IPR018814">
    <property type="entry name" value="DUF5427"/>
</dbReference>
<feature type="compositionally biased region" description="Polar residues" evidence="1">
    <location>
        <begin position="64"/>
        <end position="86"/>
    </location>
</feature>
<evidence type="ECO:0000256" key="1">
    <source>
        <dbReference type="SAM" id="MobiDB-lite"/>
    </source>
</evidence>
<feature type="region of interest" description="Disordered" evidence="1">
    <location>
        <begin position="1"/>
        <end position="156"/>
    </location>
</feature>
<keyword evidence="3" id="KW-1185">Reference proteome</keyword>
<dbReference type="GeneID" id="43601226"/>
<dbReference type="Pfam" id="PF10310">
    <property type="entry name" value="DUF5427"/>
    <property type="match status" value="1"/>
</dbReference>
<evidence type="ECO:0000313" key="3">
    <source>
        <dbReference type="Proteomes" id="UP000254866"/>
    </source>
</evidence>
<proteinExistence type="predicted"/>
<reference evidence="2 3" key="1">
    <citation type="journal article" date="2018" name="IMA Fungus">
        <title>IMA Genome-F 9: Draft genome sequence of Annulohypoxylon stygium, Aspergillus mulundensis, Berkeleyomyces basicola (syn. Thielaviopsis basicola), Ceratocystis smalleyi, two Cercospora beticola strains, Coleophoma cylindrospora, Fusarium fracticaudum, Phialophora cf. hyalina, and Morchella septimelata.</title>
        <authorList>
            <person name="Wingfield B.D."/>
            <person name="Bills G.F."/>
            <person name="Dong Y."/>
            <person name="Huang W."/>
            <person name="Nel W.J."/>
            <person name="Swalarsk-Parry B.S."/>
            <person name="Vaghefi N."/>
            <person name="Wilken P.M."/>
            <person name="An Z."/>
            <person name="de Beer Z.W."/>
            <person name="De Vos L."/>
            <person name="Chen L."/>
            <person name="Duong T.A."/>
            <person name="Gao Y."/>
            <person name="Hammerbacher A."/>
            <person name="Kikkert J.R."/>
            <person name="Li Y."/>
            <person name="Li H."/>
            <person name="Li K."/>
            <person name="Li Q."/>
            <person name="Liu X."/>
            <person name="Ma X."/>
            <person name="Naidoo K."/>
            <person name="Pethybridge S.J."/>
            <person name="Sun J."/>
            <person name="Steenkamp E.T."/>
            <person name="van der Nest M.A."/>
            <person name="van Wyk S."/>
            <person name="Wingfield M.J."/>
            <person name="Xiong C."/>
            <person name="Yue Q."/>
            <person name="Zhang X."/>
        </authorList>
    </citation>
    <scope>NUCLEOTIDE SEQUENCE [LARGE SCALE GENOMIC DNA]</scope>
    <source>
        <strain evidence="2 3">BP 5553</strain>
    </source>
</reference>
<dbReference type="AlphaFoldDB" id="A0A370TE30"/>
<evidence type="ECO:0008006" key="4">
    <source>
        <dbReference type="Google" id="ProtNLM"/>
    </source>
</evidence>
<dbReference type="OrthoDB" id="5594977at2759"/>
<dbReference type="RefSeq" id="XP_031866431.1">
    <property type="nucleotide sequence ID" value="XM_032017000.1"/>
</dbReference>
<dbReference type="STRING" id="2656787.A0A370TE30"/>
<dbReference type="Proteomes" id="UP000254866">
    <property type="component" value="Unassembled WGS sequence"/>
</dbReference>